<dbReference type="PROSITE" id="PS50928">
    <property type="entry name" value="ABC_TM1"/>
    <property type="match status" value="1"/>
</dbReference>
<dbReference type="SUPFAM" id="SSF161098">
    <property type="entry name" value="MetI-like"/>
    <property type="match status" value="1"/>
</dbReference>
<comment type="similarity">
    <text evidence="7">Belongs to the binding-protein-dependent transport system permease family.</text>
</comment>
<feature type="transmembrane region" description="Helical" evidence="7">
    <location>
        <begin position="68"/>
        <end position="91"/>
    </location>
</feature>
<keyword evidence="4 7" id="KW-0812">Transmembrane</keyword>
<feature type="transmembrane region" description="Helical" evidence="7">
    <location>
        <begin position="136"/>
        <end position="155"/>
    </location>
</feature>
<evidence type="ECO:0000256" key="3">
    <source>
        <dbReference type="ARBA" id="ARBA00022475"/>
    </source>
</evidence>
<feature type="domain" description="ABC transmembrane type-1" evidence="8">
    <location>
        <begin position="64"/>
        <end position="256"/>
    </location>
</feature>
<keyword evidence="10" id="KW-1185">Reference proteome</keyword>
<keyword evidence="3" id="KW-1003">Cell membrane</keyword>
<feature type="transmembrane region" description="Helical" evidence="7">
    <location>
        <begin position="237"/>
        <end position="256"/>
    </location>
</feature>
<evidence type="ECO:0000256" key="1">
    <source>
        <dbReference type="ARBA" id="ARBA00004651"/>
    </source>
</evidence>
<dbReference type="Proteomes" id="UP001597277">
    <property type="component" value="Unassembled WGS sequence"/>
</dbReference>
<sequence length="268" mass="29234">MARRLRNVILAAVAVLWLIPSYLVVVNAFTAPAEYSGPRWWFTSFAFVDNIAVAFRTAAIGQAMWNSFLYSTGAALIAVLVAALASFAVVVMPVRRSALWFWAIYTGTILPLQVFLSPLFNGYAATSLYDTQYGMVLIYAAIAVPFAFFVIRNYMTTAPRELMEAAQLDGAGWLTMFVRIHLPVARGALVAAFLFQFLATWNDLLFGITLSTSPNVRPVMAALAELNGQYSGLGPPVILAAGIVASVPTVALFLSFQRFFVNALRLAP</sequence>
<evidence type="ECO:0000313" key="9">
    <source>
        <dbReference type="EMBL" id="MFD1718947.1"/>
    </source>
</evidence>
<dbReference type="PANTHER" id="PTHR43744:SF12">
    <property type="entry name" value="ABC TRANSPORTER PERMEASE PROTEIN MG189-RELATED"/>
    <property type="match status" value="1"/>
</dbReference>
<keyword evidence="2 7" id="KW-0813">Transport</keyword>
<evidence type="ECO:0000259" key="8">
    <source>
        <dbReference type="PROSITE" id="PS50928"/>
    </source>
</evidence>
<evidence type="ECO:0000313" key="10">
    <source>
        <dbReference type="Proteomes" id="UP001597277"/>
    </source>
</evidence>
<keyword evidence="5 7" id="KW-1133">Transmembrane helix</keyword>
<dbReference type="InterPro" id="IPR000515">
    <property type="entry name" value="MetI-like"/>
</dbReference>
<protein>
    <submittedName>
        <fullName evidence="9">Carbohydrate ABC transporter permease</fullName>
    </submittedName>
</protein>
<comment type="subcellular location">
    <subcellularLocation>
        <location evidence="1 7">Cell membrane</location>
        <topology evidence="1 7">Multi-pass membrane protein</topology>
    </subcellularLocation>
</comment>
<keyword evidence="6 7" id="KW-0472">Membrane</keyword>
<dbReference type="Pfam" id="PF00528">
    <property type="entry name" value="BPD_transp_1"/>
    <property type="match status" value="1"/>
</dbReference>
<proteinExistence type="inferred from homology"/>
<dbReference type="RefSeq" id="WP_388008248.1">
    <property type="nucleotide sequence ID" value="NZ_JBHUEE010000007.1"/>
</dbReference>
<evidence type="ECO:0000256" key="2">
    <source>
        <dbReference type="ARBA" id="ARBA00022448"/>
    </source>
</evidence>
<dbReference type="PANTHER" id="PTHR43744">
    <property type="entry name" value="ABC TRANSPORTER PERMEASE PROTEIN MG189-RELATED-RELATED"/>
    <property type="match status" value="1"/>
</dbReference>
<dbReference type="Gene3D" id="1.10.3720.10">
    <property type="entry name" value="MetI-like"/>
    <property type="match status" value="1"/>
</dbReference>
<dbReference type="CDD" id="cd06261">
    <property type="entry name" value="TM_PBP2"/>
    <property type="match status" value="1"/>
</dbReference>
<gene>
    <name evidence="9" type="ORF">ACFSE6_13960</name>
</gene>
<accession>A0ABW4L8W0</accession>
<comment type="caution">
    <text evidence="9">The sequence shown here is derived from an EMBL/GenBank/DDBJ whole genome shotgun (WGS) entry which is preliminary data.</text>
</comment>
<feature type="transmembrane region" description="Helical" evidence="7">
    <location>
        <begin position="176"/>
        <end position="199"/>
    </location>
</feature>
<evidence type="ECO:0000256" key="5">
    <source>
        <dbReference type="ARBA" id="ARBA00022989"/>
    </source>
</evidence>
<evidence type="ECO:0000256" key="7">
    <source>
        <dbReference type="RuleBase" id="RU363032"/>
    </source>
</evidence>
<feature type="transmembrane region" description="Helical" evidence="7">
    <location>
        <begin position="98"/>
        <end position="116"/>
    </location>
</feature>
<evidence type="ECO:0000256" key="6">
    <source>
        <dbReference type="ARBA" id="ARBA00023136"/>
    </source>
</evidence>
<organism evidence="9 10">
    <name type="scientific">Georgenia deserti</name>
    <dbReference type="NCBI Taxonomy" id="2093781"/>
    <lineage>
        <taxon>Bacteria</taxon>
        <taxon>Bacillati</taxon>
        <taxon>Actinomycetota</taxon>
        <taxon>Actinomycetes</taxon>
        <taxon>Micrococcales</taxon>
        <taxon>Bogoriellaceae</taxon>
        <taxon>Georgenia</taxon>
    </lineage>
</organism>
<dbReference type="InterPro" id="IPR035906">
    <property type="entry name" value="MetI-like_sf"/>
</dbReference>
<evidence type="ECO:0000256" key="4">
    <source>
        <dbReference type="ARBA" id="ARBA00022692"/>
    </source>
</evidence>
<dbReference type="EMBL" id="JBHUEE010000007">
    <property type="protein sequence ID" value="MFD1718947.1"/>
    <property type="molecule type" value="Genomic_DNA"/>
</dbReference>
<reference evidence="10" key="1">
    <citation type="journal article" date="2019" name="Int. J. Syst. Evol. Microbiol.">
        <title>The Global Catalogue of Microorganisms (GCM) 10K type strain sequencing project: providing services to taxonomists for standard genome sequencing and annotation.</title>
        <authorList>
            <consortium name="The Broad Institute Genomics Platform"/>
            <consortium name="The Broad Institute Genome Sequencing Center for Infectious Disease"/>
            <person name="Wu L."/>
            <person name="Ma J."/>
        </authorList>
    </citation>
    <scope>NUCLEOTIDE SEQUENCE [LARGE SCALE GENOMIC DNA]</scope>
    <source>
        <strain evidence="10">JCM 17130</strain>
    </source>
</reference>
<name>A0ABW4L8W0_9MICO</name>